<proteinExistence type="predicted"/>
<name>A0AAE0ED87_9ROSI</name>
<accession>A0AAE0ED87</accession>
<dbReference type="PANTHER" id="PTHR48202">
    <property type="entry name" value="ALPHA/BETA-HYDROLASES SUPERFAMILY PROTEIN"/>
    <property type="match status" value="1"/>
</dbReference>
<dbReference type="SUPFAM" id="SSF48371">
    <property type="entry name" value="ARM repeat"/>
    <property type="match status" value="1"/>
</dbReference>
<reference evidence="1" key="1">
    <citation type="journal article" date="2023" name="Plant J.">
        <title>Genome sequences and population genomics provide insights into the demographic history, inbreeding, and mutation load of two 'living fossil' tree species of Dipteronia.</title>
        <authorList>
            <person name="Feng Y."/>
            <person name="Comes H.P."/>
            <person name="Chen J."/>
            <person name="Zhu S."/>
            <person name="Lu R."/>
            <person name="Zhang X."/>
            <person name="Li P."/>
            <person name="Qiu J."/>
            <person name="Olsen K.M."/>
            <person name="Qiu Y."/>
        </authorList>
    </citation>
    <scope>NUCLEOTIDE SEQUENCE</scope>
    <source>
        <strain evidence="1">NBL</strain>
    </source>
</reference>
<keyword evidence="2" id="KW-1185">Reference proteome</keyword>
<sequence>MAKARWCLGVAGQARAGALLIVPAFSNFIPLLERSPGAQELVMEKGLQLMRDSAKRTTKHKDVQEALAKALELLSTGDLQLSLEESQKWSGILLPWVIEKSSSDTIRSSATKILSCILEEYGPSSLPISQGWLAILLNE</sequence>
<dbReference type="Proteomes" id="UP001281410">
    <property type="component" value="Unassembled WGS sequence"/>
</dbReference>
<feature type="non-terminal residue" evidence="1">
    <location>
        <position position="139"/>
    </location>
</feature>
<evidence type="ECO:0000313" key="1">
    <source>
        <dbReference type="EMBL" id="KAK3224123.1"/>
    </source>
</evidence>
<dbReference type="EMBL" id="JANJYJ010000003">
    <property type="protein sequence ID" value="KAK3224123.1"/>
    <property type="molecule type" value="Genomic_DNA"/>
</dbReference>
<protein>
    <submittedName>
        <fullName evidence="1">Uncharacterized protein</fullName>
    </submittedName>
</protein>
<dbReference type="AlphaFoldDB" id="A0AAE0ED87"/>
<evidence type="ECO:0000313" key="2">
    <source>
        <dbReference type="Proteomes" id="UP001281410"/>
    </source>
</evidence>
<gene>
    <name evidence="1" type="ORF">Dsin_011148</name>
</gene>
<dbReference type="PANTHER" id="PTHR48202:SF1">
    <property type="entry name" value="ALPHA_BETA-HYDROLASES SUPERFAMILY PROTEIN"/>
    <property type="match status" value="1"/>
</dbReference>
<organism evidence="1 2">
    <name type="scientific">Dipteronia sinensis</name>
    <dbReference type="NCBI Taxonomy" id="43782"/>
    <lineage>
        <taxon>Eukaryota</taxon>
        <taxon>Viridiplantae</taxon>
        <taxon>Streptophyta</taxon>
        <taxon>Embryophyta</taxon>
        <taxon>Tracheophyta</taxon>
        <taxon>Spermatophyta</taxon>
        <taxon>Magnoliopsida</taxon>
        <taxon>eudicotyledons</taxon>
        <taxon>Gunneridae</taxon>
        <taxon>Pentapetalae</taxon>
        <taxon>rosids</taxon>
        <taxon>malvids</taxon>
        <taxon>Sapindales</taxon>
        <taxon>Sapindaceae</taxon>
        <taxon>Hippocastanoideae</taxon>
        <taxon>Acereae</taxon>
        <taxon>Dipteronia</taxon>
    </lineage>
</organism>
<comment type="caution">
    <text evidence="1">The sequence shown here is derived from an EMBL/GenBank/DDBJ whole genome shotgun (WGS) entry which is preliminary data.</text>
</comment>
<dbReference type="InterPro" id="IPR016024">
    <property type="entry name" value="ARM-type_fold"/>
</dbReference>